<keyword evidence="4" id="KW-1185">Reference proteome</keyword>
<name>A0A1M2UVM1_MARNT</name>
<feature type="region of interest" description="Disordered" evidence="1">
    <location>
        <begin position="29"/>
        <end position="87"/>
    </location>
</feature>
<feature type="compositionally biased region" description="Basic and acidic residues" evidence="1">
    <location>
        <begin position="65"/>
        <end position="78"/>
    </location>
</feature>
<feature type="chain" id="PRO_5013019066" evidence="2">
    <location>
        <begin position="21"/>
        <end position="87"/>
    </location>
</feature>
<proteinExistence type="predicted"/>
<evidence type="ECO:0000256" key="1">
    <source>
        <dbReference type="SAM" id="MobiDB-lite"/>
    </source>
</evidence>
<evidence type="ECO:0000313" key="3">
    <source>
        <dbReference type="EMBL" id="OJS99384.1"/>
    </source>
</evidence>
<organism evidence="3 4">
    <name type="scientific">Marinobacter nauticus</name>
    <name type="common">Marinobacter hydrocarbonoclasticus</name>
    <name type="synonym">Marinobacter aquaeolei</name>
    <dbReference type="NCBI Taxonomy" id="2743"/>
    <lineage>
        <taxon>Bacteria</taxon>
        <taxon>Pseudomonadati</taxon>
        <taxon>Pseudomonadota</taxon>
        <taxon>Gammaproteobacteria</taxon>
        <taxon>Pseudomonadales</taxon>
        <taxon>Marinobacteraceae</taxon>
        <taxon>Marinobacter</taxon>
    </lineage>
</organism>
<dbReference type="OrthoDB" id="6372256at2"/>
<sequence length="87" mass="9943">MKKLIIVTAIMAAFSTMATAGGLADRINEERSYPNKTEHTKSMHMHCMHEKQNHGMVKKSQANQDESREVNYGKEQSERAPINHNHH</sequence>
<protein>
    <submittedName>
        <fullName evidence="3">Uncharacterized protein</fullName>
    </submittedName>
</protein>
<reference evidence="3" key="1">
    <citation type="submission" date="2016-11" db="EMBL/GenBank/DDBJ databases">
        <title>Draft Genome Sequence of Marinobacter hydrocarbonoclasticus strain STW2, a polyaromatic aromatic hydrocarbon degrading and denitrifying bacterium from rhizosphere of Seagrass Enhalus acodoides.</title>
        <authorList>
            <person name="Ling J."/>
            <person name="Dong J."/>
        </authorList>
    </citation>
    <scope>NUCLEOTIDE SEQUENCE [LARGE SCALE GENOMIC DNA]</scope>
    <source>
        <strain evidence="3">STW2</strain>
    </source>
</reference>
<gene>
    <name evidence="3" type="ORF">BEE62_04360</name>
</gene>
<feature type="compositionally biased region" description="Basic and acidic residues" evidence="1">
    <location>
        <begin position="29"/>
        <end position="53"/>
    </location>
</feature>
<feature type="signal peptide" evidence="2">
    <location>
        <begin position="1"/>
        <end position="20"/>
    </location>
</feature>
<dbReference type="EMBL" id="MPKY01000001">
    <property type="protein sequence ID" value="OJS99384.1"/>
    <property type="molecule type" value="Genomic_DNA"/>
</dbReference>
<accession>A0A1M2UVM1</accession>
<evidence type="ECO:0000313" key="4">
    <source>
        <dbReference type="Proteomes" id="UP000183986"/>
    </source>
</evidence>
<dbReference type="AlphaFoldDB" id="A0A1M2UVM1"/>
<comment type="caution">
    <text evidence="3">The sequence shown here is derived from an EMBL/GenBank/DDBJ whole genome shotgun (WGS) entry which is preliminary data.</text>
</comment>
<keyword evidence="2" id="KW-0732">Signal</keyword>
<dbReference type="RefSeq" id="WP_072676413.1">
    <property type="nucleotide sequence ID" value="NZ_MPKY01000001.1"/>
</dbReference>
<dbReference type="Proteomes" id="UP000183986">
    <property type="component" value="Unassembled WGS sequence"/>
</dbReference>
<evidence type="ECO:0000256" key="2">
    <source>
        <dbReference type="SAM" id="SignalP"/>
    </source>
</evidence>